<feature type="compositionally biased region" description="Polar residues" evidence="1">
    <location>
        <begin position="1"/>
        <end position="15"/>
    </location>
</feature>
<evidence type="ECO:0000256" key="2">
    <source>
        <dbReference type="SAM" id="Phobius"/>
    </source>
</evidence>
<dbReference type="AlphaFoldDB" id="A5WDA8"/>
<gene>
    <name evidence="3" type="ordered locus">PsycPRwf_0695</name>
</gene>
<dbReference type="HOGENOM" id="CLU_2168934_0_0_6"/>
<feature type="region of interest" description="Disordered" evidence="1">
    <location>
        <begin position="1"/>
        <end position="24"/>
    </location>
</feature>
<dbReference type="STRING" id="349106.PsycPRwf_0695"/>
<keyword evidence="2" id="KW-1133">Transmembrane helix</keyword>
<dbReference type="KEGG" id="prw:PsycPRwf_0695"/>
<protein>
    <submittedName>
        <fullName evidence="3">Uncharacterized protein</fullName>
    </submittedName>
</protein>
<reference evidence="3" key="1">
    <citation type="submission" date="2007-05" db="EMBL/GenBank/DDBJ databases">
        <title>Complete sequence of chromosome of Psychrobacter sp. PRwf-1.</title>
        <authorList>
            <consortium name="US DOE Joint Genome Institute"/>
            <person name="Copeland A."/>
            <person name="Lucas S."/>
            <person name="Lapidus A."/>
            <person name="Barry K."/>
            <person name="Detter J.C."/>
            <person name="Glavina del Rio T."/>
            <person name="Hammon N."/>
            <person name="Israni S."/>
            <person name="Dalin E."/>
            <person name="Tice H."/>
            <person name="Pitluck S."/>
            <person name="Chain P."/>
            <person name="Malfatti S."/>
            <person name="Shin M."/>
            <person name="Vergez L."/>
            <person name="Schmutz J."/>
            <person name="Larimer F."/>
            <person name="Land M."/>
            <person name="Hauser L."/>
            <person name="Kyrpides N."/>
            <person name="Kim E."/>
            <person name="Tiedje J."/>
            <person name="Richardson P."/>
        </authorList>
    </citation>
    <scope>NUCLEOTIDE SEQUENCE [LARGE SCALE GENOMIC DNA]</scope>
    <source>
        <strain evidence="3">PRwf-1</strain>
    </source>
</reference>
<keyword evidence="2" id="KW-0812">Transmembrane</keyword>
<dbReference type="EMBL" id="CP000713">
    <property type="protein sequence ID" value="ABQ93649.1"/>
    <property type="molecule type" value="Genomic_DNA"/>
</dbReference>
<evidence type="ECO:0000256" key="1">
    <source>
        <dbReference type="SAM" id="MobiDB-lite"/>
    </source>
</evidence>
<sequence precursor="true">MMRRNTMTNTKSHSTPAVKKTAKKADPFAALKSSIMMVSIAGTMAGWLVLLNQEQKTAPVSTAIISTAVAESDERAVTPTPIADINQLRQVNAVAPVEVIRVVARTRSSQ</sequence>
<name>A5WDA8_PSYWF</name>
<evidence type="ECO:0000313" key="3">
    <source>
        <dbReference type="EMBL" id="ABQ93649.1"/>
    </source>
</evidence>
<organism evidence="3">
    <name type="scientific">Psychrobacter sp. (strain PRwf-1)</name>
    <dbReference type="NCBI Taxonomy" id="349106"/>
    <lineage>
        <taxon>Bacteria</taxon>
        <taxon>Pseudomonadati</taxon>
        <taxon>Pseudomonadota</taxon>
        <taxon>Gammaproteobacteria</taxon>
        <taxon>Moraxellales</taxon>
        <taxon>Moraxellaceae</taxon>
        <taxon>Psychrobacter</taxon>
    </lineage>
</organism>
<keyword evidence="2" id="KW-0472">Membrane</keyword>
<feature type="transmembrane region" description="Helical" evidence="2">
    <location>
        <begin position="29"/>
        <end position="50"/>
    </location>
</feature>
<accession>A5WDA8</accession>
<proteinExistence type="predicted"/>